<evidence type="ECO:0000313" key="3">
    <source>
        <dbReference type="EMBL" id="XAO73827.1"/>
    </source>
</evidence>
<dbReference type="Pfam" id="PF18962">
    <property type="entry name" value="Por_Secre_tail"/>
    <property type="match status" value="1"/>
</dbReference>
<keyword evidence="1" id="KW-0732">Signal</keyword>
<gene>
    <name evidence="3" type="ORF">AAFP95_19295</name>
</gene>
<feature type="domain" description="Secretion system C-terminal sorting" evidence="2">
    <location>
        <begin position="120"/>
        <end position="186"/>
    </location>
</feature>
<dbReference type="Proteomes" id="UP001463665">
    <property type="component" value="Chromosome"/>
</dbReference>
<keyword evidence="4" id="KW-1185">Reference proteome</keyword>
<name>A0AAU6WPF4_9FLAO</name>
<sequence>MTGAPVSAPVAQVINLDFPIFPGTNYKLCPRGYTGIDGLLYESNTTAGYFGYPLNVQNLVDIKYSTLTAAPTNTPNTGLYYYFYDWKVGNKCESARSPVTVTVDSTLSTSEADTKNTVKIYPNPFSDAITIDRPELIGSLGIFDASGKLVMRNVKAEQKLILSHLVPGAYIVQILMKDGTRQSVKLIKK</sequence>
<organism evidence="3 4">
    <name type="scientific">Chryseobacterium endophyticum</name>
    <dbReference type="NCBI Taxonomy" id="1854762"/>
    <lineage>
        <taxon>Bacteria</taxon>
        <taxon>Pseudomonadati</taxon>
        <taxon>Bacteroidota</taxon>
        <taxon>Flavobacteriia</taxon>
        <taxon>Flavobacteriales</taxon>
        <taxon>Weeksellaceae</taxon>
        <taxon>Chryseobacterium group</taxon>
        <taxon>Chryseobacterium</taxon>
    </lineage>
</organism>
<evidence type="ECO:0000256" key="1">
    <source>
        <dbReference type="ARBA" id="ARBA00022729"/>
    </source>
</evidence>
<dbReference type="AlphaFoldDB" id="A0AAU6WPF4"/>
<accession>A0AAU6WPF4</accession>
<proteinExistence type="predicted"/>
<reference evidence="3 4" key="1">
    <citation type="submission" date="2024-04" db="EMBL/GenBank/DDBJ databases">
        <title>Genome sequencing and assembly of rice foliar adapted Chryseobacterium endophyticum OsEnb-ALM-A6.</title>
        <authorList>
            <person name="Kumar S."/>
            <person name="Javed M."/>
            <person name="Chouhan V."/>
            <person name="Charishma K."/>
            <person name="Patel A."/>
            <person name="Kumar M."/>
            <person name="Sahu K.P."/>
            <person name="Kumar A."/>
        </authorList>
    </citation>
    <scope>NUCLEOTIDE SEQUENCE [LARGE SCALE GENOMIC DNA]</scope>
    <source>
        <strain evidence="3 4">OsEnb-ALM-A6</strain>
    </source>
</reference>
<dbReference type="InterPro" id="IPR026444">
    <property type="entry name" value="Secre_tail"/>
</dbReference>
<evidence type="ECO:0000259" key="2">
    <source>
        <dbReference type="Pfam" id="PF18962"/>
    </source>
</evidence>
<dbReference type="EMBL" id="CP154834">
    <property type="protein sequence ID" value="XAO73827.1"/>
    <property type="molecule type" value="Genomic_DNA"/>
</dbReference>
<dbReference type="NCBIfam" id="TIGR04183">
    <property type="entry name" value="Por_Secre_tail"/>
    <property type="match status" value="1"/>
</dbReference>
<dbReference type="RefSeq" id="WP_345766187.1">
    <property type="nucleotide sequence ID" value="NZ_CP154834.1"/>
</dbReference>
<evidence type="ECO:0000313" key="4">
    <source>
        <dbReference type="Proteomes" id="UP001463665"/>
    </source>
</evidence>
<protein>
    <submittedName>
        <fullName evidence="3">T9SS type A sorting domain-containing protein</fullName>
    </submittedName>
</protein>